<dbReference type="InterPro" id="IPR045132">
    <property type="entry name" value="UBE4"/>
</dbReference>
<evidence type="ECO:0000256" key="10">
    <source>
        <dbReference type="ARBA" id="ARBA00023242"/>
    </source>
</evidence>
<name>A0AAV0BHN4_PHAPC</name>
<dbReference type="GO" id="GO:0005737">
    <property type="term" value="C:cytoplasm"/>
    <property type="evidence" value="ECO:0007669"/>
    <property type="project" value="UniProtKB-SubCell"/>
</dbReference>
<dbReference type="InterPro" id="IPR013083">
    <property type="entry name" value="Znf_RING/FYVE/PHD"/>
</dbReference>
<organism evidence="13 14">
    <name type="scientific">Phakopsora pachyrhizi</name>
    <name type="common">Asian soybean rust disease fungus</name>
    <dbReference type="NCBI Taxonomy" id="170000"/>
    <lineage>
        <taxon>Eukaryota</taxon>
        <taxon>Fungi</taxon>
        <taxon>Dikarya</taxon>
        <taxon>Basidiomycota</taxon>
        <taxon>Pucciniomycotina</taxon>
        <taxon>Pucciniomycetes</taxon>
        <taxon>Pucciniales</taxon>
        <taxon>Phakopsoraceae</taxon>
        <taxon>Phakopsora</taxon>
    </lineage>
</organism>
<dbReference type="SMART" id="SM00504">
    <property type="entry name" value="Ubox"/>
    <property type="match status" value="1"/>
</dbReference>
<evidence type="ECO:0000256" key="1">
    <source>
        <dbReference type="ARBA" id="ARBA00000900"/>
    </source>
</evidence>
<feature type="compositionally biased region" description="Low complexity" evidence="11">
    <location>
        <begin position="30"/>
        <end position="41"/>
    </location>
</feature>
<dbReference type="CDD" id="cd16657">
    <property type="entry name" value="RING-Ubox_UBE4A"/>
    <property type="match status" value="1"/>
</dbReference>
<evidence type="ECO:0000259" key="12">
    <source>
        <dbReference type="PROSITE" id="PS51698"/>
    </source>
</evidence>
<dbReference type="PROSITE" id="PS51698">
    <property type="entry name" value="U_BOX"/>
    <property type="match status" value="1"/>
</dbReference>
<dbReference type="Proteomes" id="UP001153365">
    <property type="component" value="Unassembled WGS sequence"/>
</dbReference>
<evidence type="ECO:0000256" key="2">
    <source>
        <dbReference type="ARBA" id="ARBA00004123"/>
    </source>
</evidence>
<dbReference type="PANTHER" id="PTHR13931:SF2">
    <property type="entry name" value="UBIQUITIN CONJUGATION FACTOR E4 B"/>
    <property type="match status" value="1"/>
</dbReference>
<dbReference type="EMBL" id="CALTRL010005744">
    <property type="protein sequence ID" value="CAH7685783.1"/>
    <property type="molecule type" value="Genomic_DNA"/>
</dbReference>
<keyword evidence="9" id="KW-0833">Ubl conjugation pathway</keyword>
<feature type="region of interest" description="Disordered" evidence="11">
    <location>
        <begin position="21"/>
        <end position="59"/>
    </location>
</feature>
<dbReference type="InterPro" id="IPR019474">
    <property type="entry name" value="Ub_conjug_fac_E4_core"/>
</dbReference>
<dbReference type="GO" id="GO:0034450">
    <property type="term" value="F:ubiquitin-ubiquitin ligase activity"/>
    <property type="evidence" value="ECO:0007669"/>
    <property type="project" value="InterPro"/>
</dbReference>
<gene>
    <name evidence="13" type="ORF">PPACK8108_LOCUS20361</name>
</gene>
<dbReference type="GO" id="GO:0000209">
    <property type="term" value="P:protein polyubiquitination"/>
    <property type="evidence" value="ECO:0007669"/>
    <property type="project" value="TreeGrafter"/>
</dbReference>
<comment type="similarity">
    <text evidence="5">Belongs to the ubiquitin conjugation factor E4 family.</text>
</comment>
<evidence type="ECO:0000256" key="6">
    <source>
        <dbReference type="ARBA" id="ARBA00012483"/>
    </source>
</evidence>
<dbReference type="PANTHER" id="PTHR13931">
    <property type="entry name" value="UBIQUITINATION FACTOR E4"/>
    <property type="match status" value="1"/>
</dbReference>
<comment type="pathway">
    <text evidence="4">Protein modification; protein ubiquitination.</text>
</comment>
<protein>
    <recommendedName>
        <fullName evidence="6">RING-type E3 ubiquitin transferase</fullName>
        <ecNumber evidence="6">2.3.2.27</ecNumber>
    </recommendedName>
</protein>
<evidence type="ECO:0000313" key="13">
    <source>
        <dbReference type="EMBL" id="CAH7685783.1"/>
    </source>
</evidence>
<dbReference type="GO" id="GO:0036503">
    <property type="term" value="P:ERAD pathway"/>
    <property type="evidence" value="ECO:0007669"/>
    <property type="project" value="InterPro"/>
</dbReference>
<dbReference type="Pfam" id="PF10408">
    <property type="entry name" value="Ufd2P_core"/>
    <property type="match status" value="1"/>
</dbReference>
<dbReference type="FunFam" id="3.30.40.10:FF:000055">
    <property type="entry name" value="Ubiquitin conjugation factor e4 a"/>
    <property type="match status" value="1"/>
</dbReference>
<comment type="subcellular location">
    <subcellularLocation>
        <location evidence="3">Cytoplasm</location>
    </subcellularLocation>
    <subcellularLocation>
        <location evidence="2">Nucleus</location>
    </subcellularLocation>
</comment>
<comment type="catalytic activity">
    <reaction evidence="1">
        <text>S-ubiquitinyl-[E2 ubiquitin-conjugating enzyme]-L-cysteine + [acceptor protein]-L-lysine = [E2 ubiquitin-conjugating enzyme]-L-cysteine + N(6)-ubiquitinyl-[acceptor protein]-L-lysine.</text>
        <dbReference type="EC" id="2.3.2.27"/>
    </reaction>
</comment>
<evidence type="ECO:0000256" key="4">
    <source>
        <dbReference type="ARBA" id="ARBA00004906"/>
    </source>
</evidence>
<dbReference type="Pfam" id="PF04564">
    <property type="entry name" value="U-box"/>
    <property type="match status" value="1"/>
</dbReference>
<dbReference type="GO" id="GO:0006511">
    <property type="term" value="P:ubiquitin-dependent protein catabolic process"/>
    <property type="evidence" value="ECO:0007669"/>
    <property type="project" value="InterPro"/>
</dbReference>
<dbReference type="AlphaFoldDB" id="A0AAV0BHN4"/>
<keyword evidence="7" id="KW-0963">Cytoplasm</keyword>
<keyword evidence="8" id="KW-0808">Transferase</keyword>
<evidence type="ECO:0000256" key="3">
    <source>
        <dbReference type="ARBA" id="ARBA00004496"/>
    </source>
</evidence>
<proteinExistence type="inferred from homology"/>
<reference evidence="13" key="1">
    <citation type="submission" date="2022-06" db="EMBL/GenBank/DDBJ databases">
        <authorList>
            <consortium name="SYNGENTA / RWTH Aachen University"/>
        </authorList>
    </citation>
    <scope>NUCLEOTIDE SEQUENCE</scope>
</reference>
<accession>A0AAV0BHN4</accession>
<dbReference type="EC" id="2.3.2.27" evidence="6"/>
<evidence type="ECO:0000256" key="8">
    <source>
        <dbReference type="ARBA" id="ARBA00022679"/>
    </source>
</evidence>
<evidence type="ECO:0000256" key="5">
    <source>
        <dbReference type="ARBA" id="ARBA00007434"/>
    </source>
</evidence>
<evidence type="ECO:0000256" key="9">
    <source>
        <dbReference type="ARBA" id="ARBA00022786"/>
    </source>
</evidence>
<evidence type="ECO:0000256" key="7">
    <source>
        <dbReference type="ARBA" id="ARBA00022490"/>
    </source>
</evidence>
<dbReference type="SUPFAM" id="SSF57850">
    <property type="entry name" value="RING/U-box"/>
    <property type="match status" value="1"/>
</dbReference>
<dbReference type="GO" id="GO:0005634">
    <property type="term" value="C:nucleus"/>
    <property type="evidence" value="ECO:0007669"/>
    <property type="project" value="UniProtKB-SubCell"/>
</dbReference>
<dbReference type="InterPro" id="IPR003613">
    <property type="entry name" value="Ubox_domain"/>
</dbReference>
<keyword evidence="10" id="KW-0539">Nucleus</keyword>
<dbReference type="GO" id="GO:0000151">
    <property type="term" value="C:ubiquitin ligase complex"/>
    <property type="evidence" value="ECO:0007669"/>
    <property type="project" value="InterPro"/>
</dbReference>
<evidence type="ECO:0000313" key="14">
    <source>
        <dbReference type="Proteomes" id="UP001153365"/>
    </source>
</evidence>
<comment type="caution">
    <text evidence="13">The sequence shown here is derived from an EMBL/GenBank/DDBJ whole genome shotgun (WGS) entry which is preliminary data.</text>
</comment>
<keyword evidence="14" id="KW-1185">Reference proteome</keyword>
<sequence length="1045" mass="120145">MTESIGSDDVDQIRLKRILRLQRQQESEPDSNLSSDSSNNRSVRHPQQHQGPISLTGGISRANQTQQSNITINLSADQLEQWQHRSVSSILRVTLDQDLMDQQPLVYLSELRAELEDEEPGSSKRPLSIEIFDRLLVARLSIDQSSVDDNHQTSAFRFLTGAWLRAMEERSKALASRSSTSEKLRTIERIKVLISSYIGLVIQDPTMFPIGPTQDPSSLGTTELVQVLIDPSPSDPLVNQICSLLNDLSIRFENDGLEEVIGPALTRIAMDPNIHNSNWHLANHQWRNNLRVLEEMVQLKQIARILPNLSAWSFIENFKDGRQIEFLWLFGPLMSLSAFPDRAPQIALEYFSNPSEKPRADLNSATLGLQGTLNSIQLSFFNIFDRIVRAGPAPREAVLKHWAKVIELNSKRAAIQVDRNTVSSDGLMINTQAVLLQFAGPFLDYQCSKIDKVDPLYFKKSNRLEIRDETKINATKEESDAFFALIELNKNSSVNFVSEIFFLNVAIFRLGILSVSKNWDKKARDIDDMKKELVRAEADRRWDGTPQEAIRKSSLEKFKKEINKLEAELVAYEVQMCDPEFLTKCNSFCSFVMTWCVRMVDPLQKHPQVQIKLPLPRDCPIEFKMLPEYVLEDVIEFYSFISRHSPSTLLQASSVIDELLTFTLAFLTTPYLKNYHLKSKFIEILYYNTVQIPGHKDGILGDSLNYHPLALSHLMSALMQIYVEVEITGSHTQFYDKYIALILRKVWHNQTHRTALKRHSTTESFVRFANLLMNDVTYLLDDTLGQLQEVNRIETKMADQESWMALSENERKEEEGKLLSCERHCPSFLSLANENVNMLKTFTEETPDAFLKSEIVNRLAAMLDYNLNTLVGPKCQTLKIKDPKKYHFQPKILLSDLIQVYINLWDQREFQEAISNDGRSYDKDLFERADRICRKANLKSLEDLERLKDLVLRVEEIKKLGDEEEEELGEVPDEFLDPLMATIMKEPVILPTSKTTVDLSTIKQHFLSDETDPFNRMKLKIEDVIPDLELKAKINEWIKEKKQKK</sequence>
<evidence type="ECO:0000256" key="11">
    <source>
        <dbReference type="SAM" id="MobiDB-lite"/>
    </source>
</evidence>
<dbReference type="Gene3D" id="3.30.40.10">
    <property type="entry name" value="Zinc/RING finger domain, C3HC4 (zinc finger)"/>
    <property type="match status" value="1"/>
</dbReference>
<feature type="domain" description="U-box" evidence="12">
    <location>
        <begin position="970"/>
        <end position="1044"/>
    </location>
</feature>